<reference evidence="3 4" key="1">
    <citation type="submission" date="2024-09" db="EMBL/GenBank/DDBJ databases">
        <title>Laminarin stimulates single cell rates of sulfate reduction while oxygen inhibits transcriptomic activity in coastal marine sediment.</title>
        <authorList>
            <person name="Lindsay M."/>
            <person name="Orcutt B."/>
            <person name="Emerson D."/>
            <person name="Stepanauskas R."/>
            <person name="D'Angelo T."/>
        </authorList>
    </citation>
    <scope>NUCLEOTIDE SEQUENCE [LARGE SCALE GENOMIC DNA]</scope>
    <source>
        <strain evidence="3">SAG AM-311-K15</strain>
    </source>
</reference>
<evidence type="ECO:0000256" key="2">
    <source>
        <dbReference type="SAM" id="Phobius"/>
    </source>
</evidence>
<sequence length="216" mass="24110">MFKNYLLINSLLGGILMLIIIIIVRNAQTPVEEIVTFPTMVSISTPSPSSDLIASETPTETSQMAAAYESIQQKNLFHPERIVPTEPEEDMEETPTPTPQDFDCAKTQITLSGIVSVENEKPYCFIRHPVATENQVAIFYPGQDVGEFTVAEISEDSIVVTTADGKRCEILLFNFSDTKTTKMDPRKPPRQDPRSQSQKQSQSKSQSNSRKPRVSQ</sequence>
<keyword evidence="4" id="KW-1185">Reference proteome</keyword>
<accession>A0ABV6YZU6</accession>
<protein>
    <recommendedName>
        <fullName evidence="5">Type II secretion system protein GspC N-terminal domain-containing protein</fullName>
    </recommendedName>
</protein>
<dbReference type="Proteomes" id="UP001594351">
    <property type="component" value="Unassembled WGS sequence"/>
</dbReference>
<dbReference type="EMBL" id="JBHPBY010000205">
    <property type="protein sequence ID" value="MFC1851596.1"/>
    <property type="molecule type" value="Genomic_DNA"/>
</dbReference>
<feature type="compositionally biased region" description="Low complexity" evidence="1">
    <location>
        <begin position="194"/>
        <end position="209"/>
    </location>
</feature>
<gene>
    <name evidence="3" type="ORF">ACFL27_15505</name>
</gene>
<feature type="compositionally biased region" description="Basic and acidic residues" evidence="1">
    <location>
        <begin position="179"/>
        <end position="193"/>
    </location>
</feature>
<name>A0ABV6YZU6_UNCC1</name>
<keyword evidence="2" id="KW-1133">Transmembrane helix</keyword>
<feature type="transmembrane region" description="Helical" evidence="2">
    <location>
        <begin position="6"/>
        <end position="24"/>
    </location>
</feature>
<organism evidence="3 4">
    <name type="scientific">candidate division CSSED10-310 bacterium</name>
    <dbReference type="NCBI Taxonomy" id="2855610"/>
    <lineage>
        <taxon>Bacteria</taxon>
        <taxon>Bacteria division CSSED10-310</taxon>
    </lineage>
</organism>
<evidence type="ECO:0000313" key="3">
    <source>
        <dbReference type="EMBL" id="MFC1851596.1"/>
    </source>
</evidence>
<evidence type="ECO:0000313" key="4">
    <source>
        <dbReference type="Proteomes" id="UP001594351"/>
    </source>
</evidence>
<keyword evidence="2" id="KW-0472">Membrane</keyword>
<keyword evidence="2" id="KW-0812">Transmembrane</keyword>
<proteinExistence type="predicted"/>
<evidence type="ECO:0000256" key="1">
    <source>
        <dbReference type="SAM" id="MobiDB-lite"/>
    </source>
</evidence>
<feature type="region of interest" description="Disordered" evidence="1">
    <location>
        <begin position="178"/>
        <end position="216"/>
    </location>
</feature>
<comment type="caution">
    <text evidence="3">The sequence shown here is derived from an EMBL/GenBank/DDBJ whole genome shotgun (WGS) entry which is preliminary data.</text>
</comment>
<evidence type="ECO:0008006" key="5">
    <source>
        <dbReference type="Google" id="ProtNLM"/>
    </source>
</evidence>